<dbReference type="Proteomes" id="UP000317369">
    <property type="component" value="Chromosome"/>
</dbReference>
<dbReference type="RefSeq" id="WP_145072804.1">
    <property type="nucleotide sequence ID" value="NZ_CP036425.1"/>
</dbReference>
<keyword evidence="3" id="KW-1133">Transmembrane helix</keyword>
<gene>
    <name evidence="4" type="ORF">KS4_00140</name>
</gene>
<accession>A0A517YP36</accession>
<feature type="coiled-coil region" evidence="1">
    <location>
        <begin position="937"/>
        <end position="976"/>
    </location>
</feature>
<dbReference type="OrthoDB" id="256197at2"/>
<dbReference type="AlphaFoldDB" id="A0A517YP36"/>
<keyword evidence="3" id="KW-0472">Membrane</keyword>
<evidence type="ECO:0000313" key="5">
    <source>
        <dbReference type="Proteomes" id="UP000317369"/>
    </source>
</evidence>
<feature type="transmembrane region" description="Helical" evidence="3">
    <location>
        <begin position="50"/>
        <end position="69"/>
    </location>
</feature>
<dbReference type="EMBL" id="CP036425">
    <property type="protein sequence ID" value="QDU31986.1"/>
    <property type="molecule type" value="Genomic_DNA"/>
</dbReference>
<evidence type="ECO:0000256" key="1">
    <source>
        <dbReference type="SAM" id="Coils"/>
    </source>
</evidence>
<evidence type="ECO:0000256" key="2">
    <source>
        <dbReference type="SAM" id="MobiDB-lite"/>
    </source>
</evidence>
<reference evidence="4 5" key="1">
    <citation type="submission" date="2019-02" db="EMBL/GenBank/DDBJ databases">
        <title>Deep-cultivation of Planctomycetes and their phenomic and genomic characterization uncovers novel biology.</title>
        <authorList>
            <person name="Wiegand S."/>
            <person name="Jogler M."/>
            <person name="Boedeker C."/>
            <person name="Pinto D."/>
            <person name="Vollmers J."/>
            <person name="Rivas-Marin E."/>
            <person name="Kohn T."/>
            <person name="Peeters S.H."/>
            <person name="Heuer A."/>
            <person name="Rast P."/>
            <person name="Oberbeckmann S."/>
            <person name="Bunk B."/>
            <person name="Jeske O."/>
            <person name="Meyerdierks A."/>
            <person name="Storesund J.E."/>
            <person name="Kallscheuer N."/>
            <person name="Luecker S."/>
            <person name="Lage O.M."/>
            <person name="Pohl T."/>
            <person name="Merkel B.J."/>
            <person name="Hornburger P."/>
            <person name="Mueller R.-W."/>
            <person name="Bruemmer F."/>
            <person name="Labrenz M."/>
            <person name="Spormann A.M."/>
            <person name="Op den Camp H."/>
            <person name="Overmann J."/>
            <person name="Amann R."/>
            <person name="Jetten M.S.M."/>
            <person name="Mascher T."/>
            <person name="Medema M.H."/>
            <person name="Devos D.P."/>
            <person name="Kaster A.-K."/>
            <person name="Ovreas L."/>
            <person name="Rohde M."/>
            <person name="Galperin M.Y."/>
            <person name="Jogler C."/>
        </authorList>
    </citation>
    <scope>NUCLEOTIDE SEQUENCE [LARGE SCALE GENOMIC DNA]</scope>
    <source>
        <strain evidence="4 5">KS4</strain>
    </source>
</reference>
<evidence type="ECO:0008006" key="6">
    <source>
        <dbReference type="Google" id="ProtNLM"/>
    </source>
</evidence>
<evidence type="ECO:0000256" key="3">
    <source>
        <dbReference type="SAM" id="Phobius"/>
    </source>
</evidence>
<keyword evidence="1" id="KW-0175">Coiled coil</keyword>
<name>A0A517YP36_9BACT</name>
<keyword evidence="5" id="KW-1185">Reference proteome</keyword>
<sequence length="1178" mass="132257">MDQIIRQLKLVRETGKWLLLTQMLLRWGMGLVGVLLLLVLLDYMFVLPGWLRLGMGVVLGWVFVMGVGVRVKHLMRFNPGLEEVALKAEQGIGVVRGELANAVSLWMNRVGEKTEEMGRVFARGAARRVVRKMDGVSLMGLLDVGGARRAMWGMMFCVGVLVILMVSAPRWLETGVGRWVLPLSDVVWPQRVYVQDLTGEKVVARGGGVRFVAGVEKGFEDGLRVRVHYRVFDEVGKGVGDWEIGLMNLQGFARFDVAHEQVAVERGIGVGEGIVGPRYEKIVVLDGEKAGAGWIRYWMASGDDRTEVREMRLADRPGVVRGEVRVEMPGYAKGLVEDWEAVVIGEEGHDQDGKKEGMRKVLEHAEVELRLWGNKEMANQRIEDRYPGLVRGQVLRDHEDQGEEMDVLRWKMSEDVASMVRLLDVDGIEGEEDGVLNLKVRKDELPRVEMELLGERGEVKMLGSGELEVVIEGRDDVGMEGLWLMIDAPMRSGEKNDGNVGTREVLEVKRVAVRQAEAELRAVVRLSDYELDAGDRVEVFGVGQDVYEVGDERHEKVRTGRRVVRIVDEVELAEVLRADLGLVRQHAVRAERLERGLLGRENAVRTDEQAGVRKRVEKMGEMLDEVVKRIERNKVADDSLMKIVDQAKALVDEVEEQSKEIEEKLENGQMDRAAMEGMVAKLGEMIDVLSQGKDVSGLQMRLKQLEAIQSSIREDTRELLPRTIGRKTEDLDEQTKRELGEIAKRQAELSEQAGAMVQRMQQVAEQMRRSDDEAERAAGEVMMAAAAIAKRQGLSEKMEKAGEEVEQGQLSQAGQSQSDAMSVMGQMMGAMQDQKKVKAMMLKRRLKDLSDQLEGLVVDQEAALGHLRKADVLDGLEDEQVMLRRRTMSVGELAGKEKVTVEVVGVIDEAVRKQGEAILGIRALSRDMTERAEERAVALLSEALKRVREQERQQELEELIEERAALIERYRALASMQRTIRDKTGVLGQSNEKGRKLRVKWLAVAKEEGEVREKAAELGEEVKEHVVFVYEHGRVDDDADQVQQMFRRGVRREDELRGAIRLQERIVRSLEMMADVLEQQNEESQYAMNESGGNSGGGDGAGGEDAKMIPPIAELRLLRAMQLDVNEKTVEEDEVRDMAELSQRQMDIAQLGEQMLKKMNEKKNAADATKQVVEEVGS</sequence>
<feature type="transmembrane region" description="Helical" evidence="3">
    <location>
        <begin position="150"/>
        <end position="172"/>
    </location>
</feature>
<feature type="transmembrane region" description="Helical" evidence="3">
    <location>
        <begin position="24"/>
        <end position="44"/>
    </location>
</feature>
<dbReference type="KEGG" id="pcor:KS4_00140"/>
<proteinExistence type="predicted"/>
<evidence type="ECO:0000313" key="4">
    <source>
        <dbReference type="EMBL" id="QDU31986.1"/>
    </source>
</evidence>
<feature type="coiled-coil region" evidence="1">
    <location>
        <begin position="640"/>
        <end position="671"/>
    </location>
</feature>
<keyword evidence="3" id="KW-0812">Transmembrane</keyword>
<feature type="region of interest" description="Disordered" evidence="2">
    <location>
        <begin position="1083"/>
        <end position="1106"/>
    </location>
</feature>
<feature type="compositionally biased region" description="Gly residues" evidence="2">
    <location>
        <begin position="1093"/>
        <end position="1103"/>
    </location>
</feature>
<organism evidence="4 5">
    <name type="scientific">Poriferisphaera corsica</name>
    <dbReference type="NCBI Taxonomy" id="2528020"/>
    <lineage>
        <taxon>Bacteria</taxon>
        <taxon>Pseudomonadati</taxon>
        <taxon>Planctomycetota</taxon>
        <taxon>Phycisphaerae</taxon>
        <taxon>Phycisphaerales</taxon>
        <taxon>Phycisphaeraceae</taxon>
        <taxon>Poriferisphaera</taxon>
    </lineage>
</organism>
<feature type="coiled-coil region" evidence="1">
    <location>
        <begin position="757"/>
        <end position="804"/>
    </location>
</feature>
<protein>
    <recommendedName>
        <fullName evidence="6">DUF4175 domain-containing protein</fullName>
    </recommendedName>
</protein>